<dbReference type="InterPro" id="IPR023848">
    <property type="entry name" value="TasA"/>
</dbReference>
<dbReference type="OrthoDB" id="2923211at2"/>
<gene>
    <name evidence="2" type="ORF">AXI58_17050</name>
</gene>
<dbReference type="EMBL" id="LSBA01000017">
    <property type="protein sequence ID" value="KXZ18516.1"/>
    <property type="molecule type" value="Genomic_DNA"/>
</dbReference>
<dbReference type="GO" id="GO:0097311">
    <property type="term" value="C:bacterial biofilm matrix"/>
    <property type="evidence" value="ECO:0007669"/>
    <property type="project" value="InterPro"/>
</dbReference>
<dbReference type="Proteomes" id="UP000075430">
    <property type="component" value="Unassembled WGS sequence"/>
</dbReference>
<organism evidence="2 3">
    <name type="scientific">Bacillus nakamurai</name>
    <dbReference type="NCBI Taxonomy" id="1793963"/>
    <lineage>
        <taxon>Bacteria</taxon>
        <taxon>Bacillati</taxon>
        <taxon>Bacillota</taxon>
        <taxon>Bacilli</taxon>
        <taxon>Bacillales</taxon>
        <taxon>Bacillaceae</taxon>
        <taxon>Bacillus</taxon>
    </lineage>
</organism>
<proteinExistence type="predicted"/>
<dbReference type="NCBIfam" id="TIGR04087">
    <property type="entry name" value="YqxM_for_SipW"/>
    <property type="match status" value="1"/>
</dbReference>
<sequence>MFRLFRTEKEAKTRWRILFFFQLSFIFSLAITICAQFTDDTSSSFNDVRSFSLPIETCGDFRYTDDNCRYDERWDQSDLYVTNQTDTAGTVCAPVHLYVELENKGEKQTISEWKWELHKIPSSHKPLQNGNVIDRGLVTDKKSDLLYRVESKRALQPGIYAFKIYKPEGYPANEEKFEWSEPMKLVKCQEKPTASSVKKAEIEPSERQKERGEENEKNDETDQ</sequence>
<name>A0A150F6M5_9BACI</name>
<evidence type="ECO:0000313" key="3">
    <source>
        <dbReference type="Proteomes" id="UP000075430"/>
    </source>
</evidence>
<accession>A0A150F6M5</accession>
<reference evidence="3" key="1">
    <citation type="submission" date="2016-02" db="EMBL/GenBank/DDBJ databases">
        <authorList>
            <person name="Dunlap C."/>
        </authorList>
    </citation>
    <scope>NUCLEOTIDE SEQUENCE [LARGE SCALE GENOMIC DNA]</scope>
    <source>
        <strain evidence="3">NRRL B-41092</strain>
    </source>
</reference>
<dbReference type="RefSeq" id="WP_061521964.1">
    <property type="nucleotide sequence ID" value="NZ_JAJJBV010000019.1"/>
</dbReference>
<keyword evidence="3" id="KW-1185">Reference proteome</keyword>
<feature type="compositionally biased region" description="Basic and acidic residues" evidence="1">
    <location>
        <begin position="198"/>
        <end position="223"/>
    </location>
</feature>
<dbReference type="STRING" id="1793963.AXI58_17050"/>
<evidence type="ECO:0000313" key="2">
    <source>
        <dbReference type="EMBL" id="KXZ18516.1"/>
    </source>
</evidence>
<feature type="region of interest" description="Disordered" evidence="1">
    <location>
        <begin position="188"/>
        <end position="223"/>
    </location>
</feature>
<dbReference type="AlphaFoldDB" id="A0A150F6M5"/>
<comment type="caution">
    <text evidence="2">The sequence shown here is derived from an EMBL/GenBank/DDBJ whole genome shotgun (WGS) entry which is preliminary data.</text>
</comment>
<protein>
    <submittedName>
        <fullName evidence="2">Amyloid fiber anchoring/assembly protein TapA</fullName>
    </submittedName>
</protein>
<evidence type="ECO:0000256" key="1">
    <source>
        <dbReference type="SAM" id="MobiDB-lite"/>
    </source>
</evidence>